<feature type="domain" description="Glycosyl hydrolase 109 C-terminal" evidence="7">
    <location>
        <begin position="175"/>
        <end position="358"/>
    </location>
</feature>
<evidence type="ECO:0000313" key="8">
    <source>
        <dbReference type="EMBL" id="KOF03013.1"/>
    </source>
</evidence>
<sequence>MTPPLSRRNFIRNTATVGAALPFVSPSMLFSDQKKSVIRMGFIGTGERGRSQLNVALLRDDVEVVAICDVDTTVLQKAEDMITKSGAKKPVRFDGDGEAYHKMLEMDNLDAVYIATPWVWHVPMAVAAMKAGKAVALEVSGATDIEECWDLVNAQEETGVPLMFMENVCYRRDVMAVLNMVRDDLFGEMIHLEGGYQHDLRAVKLNDGKSAYGQGVEFGENGYSESKWRTTHSVHRNAELYPTHGLGPVATAINLNRGNRMAYLTSMSSKSRGLHDYIVNHPKGGKDHPNAKVDFKLGDVVTTMIRTVNGETINLTHDTNLPRPYSLGFRFQGTKGLWMDINKSLYVEGQGRPHQWQSDKEMMEKYDHPLWKKYGEKASGAGHGGMDFFVFHAFVEALKRDAPMPIDVYDGAAWMAVTALSEQSILQGGEPVQFPDFTRGRWINRKPIFALDDSY</sequence>
<reference evidence="9" key="1">
    <citation type="submission" date="2014-11" db="EMBL/GenBank/DDBJ databases">
        <title>Genome sequencing of Roseivirga sp. D-25.</title>
        <authorList>
            <person name="Selvaratnam C."/>
            <person name="Thevarajoo S."/>
            <person name="Goh K.M."/>
            <person name="Eee R."/>
            <person name="Chan K.-G."/>
            <person name="Chong C.S."/>
        </authorList>
    </citation>
    <scope>NUCLEOTIDE SEQUENCE [LARGE SCALE GENOMIC DNA]</scope>
    <source>
        <strain evidence="9">D-25</strain>
    </source>
</reference>
<evidence type="ECO:0000256" key="2">
    <source>
        <dbReference type="ARBA" id="ARBA00009329"/>
    </source>
</evidence>
<dbReference type="Gene3D" id="3.40.50.720">
    <property type="entry name" value="NAD(P)-binding Rossmann-like Domain"/>
    <property type="match status" value="1"/>
</dbReference>
<dbReference type="Gene3D" id="3.30.360.10">
    <property type="entry name" value="Dihydrodipicolinate Reductase, domain 2"/>
    <property type="match status" value="1"/>
</dbReference>
<proteinExistence type="inferred from homology"/>
<name>A0A0L8AKP9_9BACT</name>
<keyword evidence="5" id="KW-0326">Glycosidase</keyword>
<accession>A0A0L8AKP9</accession>
<dbReference type="Proteomes" id="UP000036908">
    <property type="component" value="Unassembled WGS sequence"/>
</dbReference>
<dbReference type="GO" id="GO:0016798">
    <property type="term" value="F:hydrolase activity, acting on glycosyl bonds"/>
    <property type="evidence" value="ECO:0007669"/>
    <property type="project" value="UniProtKB-KW"/>
</dbReference>
<keyword evidence="4" id="KW-0520">NAD</keyword>
<dbReference type="OrthoDB" id="9771072at2"/>
<evidence type="ECO:0000256" key="4">
    <source>
        <dbReference type="ARBA" id="ARBA00023027"/>
    </source>
</evidence>
<dbReference type="GO" id="GO:0000166">
    <property type="term" value="F:nucleotide binding"/>
    <property type="evidence" value="ECO:0007669"/>
    <property type="project" value="InterPro"/>
</dbReference>
<dbReference type="Pfam" id="PF21252">
    <property type="entry name" value="Glyco_hydro_109_C"/>
    <property type="match status" value="1"/>
</dbReference>
<evidence type="ECO:0000313" key="9">
    <source>
        <dbReference type="Proteomes" id="UP000036908"/>
    </source>
</evidence>
<dbReference type="InterPro" id="IPR036291">
    <property type="entry name" value="NAD(P)-bd_dom_sf"/>
</dbReference>
<feature type="domain" description="Gfo/Idh/MocA-like oxidoreductase N-terminal" evidence="6">
    <location>
        <begin position="38"/>
        <end position="163"/>
    </location>
</feature>
<evidence type="ECO:0000259" key="6">
    <source>
        <dbReference type="Pfam" id="PF01408"/>
    </source>
</evidence>
<dbReference type="InterPro" id="IPR000683">
    <property type="entry name" value="Gfo/Idh/MocA-like_OxRdtase_N"/>
</dbReference>
<dbReference type="PANTHER" id="PTHR43818:SF1">
    <property type="entry name" value="GLYCOSYL HYDROLASE FAMILY 109 PROTEIN"/>
    <property type="match status" value="1"/>
</dbReference>
<dbReference type="SUPFAM" id="SSF51735">
    <property type="entry name" value="NAD(P)-binding Rossmann-fold domains"/>
    <property type="match status" value="1"/>
</dbReference>
<dbReference type="InterPro" id="IPR050463">
    <property type="entry name" value="Gfo/Idh/MocA_oxidrdct_glycsds"/>
</dbReference>
<dbReference type="PATRIC" id="fig|1566026.4.peg.3702"/>
<evidence type="ECO:0000259" key="7">
    <source>
        <dbReference type="Pfam" id="PF21252"/>
    </source>
</evidence>
<dbReference type="RefSeq" id="WP_053223449.1">
    <property type="nucleotide sequence ID" value="NZ_JSVA01000009.1"/>
</dbReference>
<dbReference type="PANTHER" id="PTHR43818">
    <property type="entry name" value="BCDNA.GH03377"/>
    <property type="match status" value="1"/>
</dbReference>
<comment type="caution">
    <text evidence="8">The sequence shown here is derived from an EMBL/GenBank/DDBJ whole genome shotgun (WGS) entry which is preliminary data.</text>
</comment>
<dbReference type="InterPro" id="IPR049303">
    <property type="entry name" value="Glyco_hydro_109_C"/>
</dbReference>
<evidence type="ECO:0000256" key="3">
    <source>
        <dbReference type="ARBA" id="ARBA00022801"/>
    </source>
</evidence>
<evidence type="ECO:0000256" key="5">
    <source>
        <dbReference type="ARBA" id="ARBA00023295"/>
    </source>
</evidence>
<dbReference type="AlphaFoldDB" id="A0A0L8AKP9"/>
<organism evidence="8 9">
    <name type="scientific">Roseivirga seohaensis subsp. aquiponti</name>
    <dbReference type="NCBI Taxonomy" id="1566026"/>
    <lineage>
        <taxon>Bacteria</taxon>
        <taxon>Pseudomonadati</taxon>
        <taxon>Bacteroidota</taxon>
        <taxon>Cytophagia</taxon>
        <taxon>Cytophagales</taxon>
        <taxon>Roseivirgaceae</taxon>
        <taxon>Roseivirga</taxon>
    </lineage>
</organism>
<keyword evidence="9" id="KW-1185">Reference proteome</keyword>
<dbReference type="InterPro" id="IPR006311">
    <property type="entry name" value="TAT_signal"/>
</dbReference>
<keyword evidence="3 8" id="KW-0378">Hydrolase</keyword>
<comment type="cofactor">
    <cofactor evidence="1">
        <name>NAD(+)</name>
        <dbReference type="ChEBI" id="CHEBI:57540"/>
    </cofactor>
</comment>
<dbReference type="Pfam" id="PF01408">
    <property type="entry name" value="GFO_IDH_MocA"/>
    <property type="match status" value="1"/>
</dbReference>
<dbReference type="EMBL" id="JSVA01000009">
    <property type="protein sequence ID" value="KOF03013.1"/>
    <property type="molecule type" value="Genomic_DNA"/>
</dbReference>
<protein>
    <submittedName>
        <fullName evidence="8">Glycosyl hydrolase family 109</fullName>
    </submittedName>
</protein>
<evidence type="ECO:0000256" key="1">
    <source>
        <dbReference type="ARBA" id="ARBA00001911"/>
    </source>
</evidence>
<comment type="similarity">
    <text evidence="2">Belongs to the Gfo/Idh/MocA family. Glycosyl hydrolase 109 subfamily.</text>
</comment>
<dbReference type="PROSITE" id="PS51318">
    <property type="entry name" value="TAT"/>
    <property type="match status" value="1"/>
</dbReference>
<gene>
    <name evidence="8" type="ORF">OB69_09330</name>
</gene>